<dbReference type="Gene3D" id="3.40.50.720">
    <property type="entry name" value="NAD(P)-binding Rossmann-like Domain"/>
    <property type="match status" value="1"/>
</dbReference>
<dbReference type="SUPFAM" id="SSF51735">
    <property type="entry name" value="NAD(P)-binding Rossmann-fold domains"/>
    <property type="match status" value="1"/>
</dbReference>
<comment type="similarity">
    <text evidence="3">Belongs to the short-chain dehydrogenases/reductases (SDR) family. SDR65C subfamily.</text>
</comment>
<dbReference type="InterPro" id="IPR002347">
    <property type="entry name" value="SDR_fam"/>
</dbReference>
<dbReference type="PRINTS" id="PR00080">
    <property type="entry name" value="SDRFAMILY"/>
</dbReference>
<evidence type="ECO:0000256" key="2">
    <source>
        <dbReference type="ARBA" id="ARBA00023002"/>
    </source>
</evidence>
<dbReference type="AlphaFoldDB" id="A0AAN9ISD9"/>
<dbReference type="GO" id="GO:0016491">
    <property type="term" value="F:oxidoreductase activity"/>
    <property type="evidence" value="ECO:0007669"/>
    <property type="project" value="UniProtKB-KW"/>
</dbReference>
<name>A0AAN9ISD9_CLITE</name>
<dbReference type="InterPro" id="IPR036291">
    <property type="entry name" value="NAD(P)-bd_dom_sf"/>
</dbReference>
<dbReference type="Proteomes" id="UP001359559">
    <property type="component" value="Unassembled WGS sequence"/>
</dbReference>
<keyword evidence="2" id="KW-0560">Oxidoreductase</keyword>
<dbReference type="PRINTS" id="PR00081">
    <property type="entry name" value="GDHRDH"/>
</dbReference>
<dbReference type="PANTHER" id="PTHR42898">
    <property type="entry name" value="TROPINONE REDUCTASE"/>
    <property type="match status" value="1"/>
</dbReference>
<keyword evidence="1" id="KW-0521">NADP</keyword>
<dbReference type="EMBL" id="JAYKXN010000005">
    <property type="protein sequence ID" value="KAK7285174.1"/>
    <property type="molecule type" value="Genomic_DNA"/>
</dbReference>
<sequence length="218" mass="23574">MAEAPPASRSNRGARWSLNGMTALVTSGTRGIGHAIVNNLAGFGASVHTCSRTQTELNKCLQEWQSLGFKVTGSVCDVSSPPLRDKLIQDVASIFNGKLNIFVNNVGSNLRKLTVDYTAKEYSELMAINLDSGFHLCQLIHPLLKASGMGSIVFISSVAGVTSLGTGCIYAASNATINQLTKNLACEWAKNNIRSNYVVPWATRTPLVEYHQEFFFGN</sequence>
<evidence type="ECO:0000313" key="4">
    <source>
        <dbReference type="EMBL" id="KAK7285174.1"/>
    </source>
</evidence>
<dbReference type="PANTHER" id="PTHR42898:SF77">
    <property type="entry name" value="NAD(P)-BINDING ROSSMANN-FOLD PROTEIN"/>
    <property type="match status" value="1"/>
</dbReference>
<organism evidence="4 5">
    <name type="scientific">Clitoria ternatea</name>
    <name type="common">Butterfly pea</name>
    <dbReference type="NCBI Taxonomy" id="43366"/>
    <lineage>
        <taxon>Eukaryota</taxon>
        <taxon>Viridiplantae</taxon>
        <taxon>Streptophyta</taxon>
        <taxon>Embryophyta</taxon>
        <taxon>Tracheophyta</taxon>
        <taxon>Spermatophyta</taxon>
        <taxon>Magnoliopsida</taxon>
        <taxon>eudicotyledons</taxon>
        <taxon>Gunneridae</taxon>
        <taxon>Pentapetalae</taxon>
        <taxon>rosids</taxon>
        <taxon>fabids</taxon>
        <taxon>Fabales</taxon>
        <taxon>Fabaceae</taxon>
        <taxon>Papilionoideae</taxon>
        <taxon>50 kb inversion clade</taxon>
        <taxon>NPAAA clade</taxon>
        <taxon>indigoferoid/millettioid clade</taxon>
        <taxon>Phaseoleae</taxon>
        <taxon>Clitoria</taxon>
    </lineage>
</organism>
<protein>
    <submittedName>
        <fullName evidence="4">Uncharacterized protein</fullName>
    </submittedName>
</protein>
<keyword evidence="5" id="KW-1185">Reference proteome</keyword>
<dbReference type="InterPro" id="IPR045000">
    <property type="entry name" value="TR"/>
</dbReference>
<accession>A0AAN9ISD9</accession>
<dbReference type="Pfam" id="PF00106">
    <property type="entry name" value="adh_short"/>
    <property type="match status" value="1"/>
</dbReference>
<gene>
    <name evidence="4" type="ORF">RJT34_19935</name>
</gene>
<proteinExistence type="inferred from homology"/>
<comment type="caution">
    <text evidence="4">The sequence shown here is derived from an EMBL/GenBank/DDBJ whole genome shotgun (WGS) entry which is preliminary data.</text>
</comment>
<evidence type="ECO:0000256" key="1">
    <source>
        <dbReference type="ARBA" id="ARBA00022857"/>
    </source>
</evidence>
<evidence type="ECO:0000313" key="5">
    <source>
        <dbReference type="Proteomes" id="UP001359559"/>
    </source>
</evidence>
<evidence type="ECO:0000256" key="3">
    <source>
        <dbReference type="ARBA" id="ARBA00025714"/>
    </source>
</evidence>
<reference evidence="4 5" key="1">
    <citation type="submission" date="2024-01" db="EMBL/GenBank/DDBJ databases">
        <title>The genomes of 5 underutilized Papilionoideae crops provide insights into root nodulation and disease resistance.</title>
        <authorList>
            <person name="Yuan L."/>
        </authorList>
    </citation>
    <scope>NUCLEOTIDE SEQUENCE [LARGE SCALE GENOMIC DNA]</scope>
    <source>
        <strain evidence="4">LY-2023</strain>
        <tissue evidence="4">Leaf</tissue>
    </source>
</reference>